<evidence type="ECO:0000256" key="3">
    <source>
        <dbReference type="ARBA" id="ARBA00022679"/>
    </source>
</evidence>
<dbReference type="PANTHER" id="PTHR44942:SF4">
    <property type="entry name" value="METHYLTRANSFERASE TYPE 11 DOMAIN-CONTAINING PROTEIN"/>
    <property type="match status" value="1"/>
</dbReference>
<evidence type="ECO:0000256" key="1">
    <source>
        <dbReference type="ARBA" id="ARBA00008361"/>
    </source>
</evidence>
<keyword evidence="2 5" id="KW-0489">Methyltransferase</keyword>
<accession>A0A7X0SP84</accession>
<dbReference type="Pfam" id="PF08241">
    <property type="entry name" value="Methyltransf_11"/>
    <property type="match status" value="1"/>
</dbReference>
<dbReference type="InterPro" id="IPR051052">
    <property type="entry name" value="Diverse_substrate_MTase"/>
</dbReference>
<dbReference type="EMBL" id="JACJVO010000028">
    <property type="protein sequence ID" value="MBB6733640.1"/>
    <property type="molecule type" value="Genomic_DNA"/>
</dbReference>
<dbReference type="PANTHER" id="PTHR44942">
    <property type="entry name" value="METHYLTRANSF_11 DOMAIN-CONTAINING PROTEIN"/>
    <property type="match status" value="1"/>
</dbReference>
<keyword evidence="3 5" id="KW-0808">Transferase</keyword>
<dbReference type="AlphaFoldDB" id="A0A7X0SP84"/>
<sequence length="272" mass="31809">MNPKNDHERLRESFDQAANIYQEARPDYPAELFDDLMQTTNLHPGDRLLEVGCATGKATLPLAKRGFKITCIELGAELAAVASQNLAGLDVDIVNASFENWQPETENRFDLVFAATAWLWVDPEVRYRKAWQVLRPGGFLAFWNANHVFPDHADPFFRDIQAVYHEIGEGKPAADNDWPKPGELQEQRDEIEKSGLFEVVRIRHFDWERIYRVDEYLKLLQTFSGHILMEEWKRDKLFQEIRVRLHRRPEKSVRRHWGAVLHVARRKDLPLQ</sequence>
<comment type="caution">
    <text evidence="5">The sequence shown here is derived from an EMBL/GenBank/DDBJ whole genome shotgun (WGS) entry which is preliminary data.</text>
</comment>
<evidence type="ECO:0000259" key="4">
    <source>
        <dbReference type="Pfam" id="PF08241"/>
    </source>
</evidence>
<keyword evidence="6" id="KW-1185">Reference proteome</keyword>
<dbReference type="CDD" id="cd02440">
    <property type="entry name" value="AdoMet_MTases"/>
    <property type="match status" value="1"/>
</dbReference>
<dbReference type="InterPro" id="IPR029063">
    <property type="entry name" value="SAM-dependent_MTases_sf"/>
</dbReference>
<evidence type="ECO:0000313" key="6">
    <source>
        <dbReference type="Proteomes" id="UP000564644"/>
    </source>
</evidence>
<dbReference type="RefSeq" id="WP_185131296.1">
    <property type="nucleotide sequence ID" value="NZ_JACJVO010000028.1"/>
</dbReference>
<dbReference type="Gene3D" id="3.40.50.150">
    <property type="entry name" value="Vaccinia Virus protein VP39"/>
    <property type="match status" value="1"/>
</dbReference>
<evidence type="ECO:0000256" key="2">
    <source>
        <dbReference type="ARBA" id="ARBA00022603"/>
    </source>
</evidence>
<proteinExistence type="inferred from homology"/>
<reference evidence="5 6" key="1">
    <citation type="submission" date="2020-08" db="EMBL/GenBank/DDBJ databases">
        <title>Cohnella phylogeny.</title>
        <authorList>
            <person name="Dunlap C."/>
        </authorList>
    </citation>
    <scope>NUCLEOTIDE SEQUENCE [LARGE SCALE GENOMIC DNA]</scope>
    <source>
        <strain evidence="5 6">CBP 2801</strain>
    </source>
</reference>
<dbReference type="SUPFAM" id="SSF53335">
    <property type="entry name" value="S-adenosyl-L-methionine-dependent methyltransferases"/>
    <property type="match status" value="1"/>
</dbReference>
<dbReference type="GO" id="GO:0032259">
    <property type="term" value="P:methylation"/>
    <property type="evidence" value="ECO:0007669"/>
    <property type="project" value="UniProtKB-KW"/>
</dbReference>
<dbReference type="Proteomes" id="UP000564644">
    <property type="component" value="Unassembled WGS sequence"/>
</dbReference>
<gene>
    <name evidence="5" type="ORF">H7C18_22195</name>
</gene>
<feature type="domain" description="Methyltransferase type 11" evidence="4">
    <location>
        <begin position="49"/>
        <end position="142"/>
    </location>
</feature>
<evidence type="ECO:0000313" key="5">
    <source>
        <dbReference type="EMBL" id="MBB6733640.1"/>
    </source>
</evidence>
<dbReference type="InterPro" id="IPR013216">
    <property type="entry name" value="Methyltransf_11"/>
</dbReference>
<protein>
    <submittedName>
        <fullName evidence="5">Class I SAM-dependent methyltransferase</fullName>
    </submittedName>
</protein>
<organism evidence="5 6">
    <name type="scientific">Cohnella zeiphila</name>
    <dbReference type="NCBI Taxonomy" id="2761120"/>
    <lineage>
        <taxon>Bacteria</taxon>
        <taxon>Bacillati</taxon>
        <taxon>Bacillota</taxon>
        <taxon>Bacilli</taxon>
        <taxon>Bacillales</taxon>
        <taxon>Paenibacillaceae</taxon>
        <taxon>Cohnella</taxon>
    </lineage>
</organism>
<comment type="similarity">
    <text evidence="1">Belongs to the methyltransferase superfamily.</text>
</comment>
<name>A0A7X0SP84_9BACL</name>
<dbReference type="GO" id="GO:0008757">
    <property type="term" value="F:S-adenosylmethionine-dependent methyltransferase activity"/>
    <property type="evidence" value="ECO:0007669"/>
    <property type="project" value="InterPro"/>
</dbReference>